<evidence type="ECO:0000313" key="12">
    <source>
        <dbReference type="Proteomes" id="UP000179157"/>
    </source>
</evidence>
<evidence type="ECO:0000256" key="10">
    <source>
        <dbReference type="HAMAP-Rule" id="MF_01043"/>
    </source>
</evidence>
<evidence type="ECO:0000256" key="2">
    <source>
        <dbReference type="ARBA" id="ARBA00022516"/>
    </source>
</evidence>
<protein>
    <recommendedName>
        <fullName evidence="10">Glycerol-3-phosphate acyltransferase</fullName>
    </recommendedName>
    <alternativeName>
        <fullName evidence="10">Acyl-PO4 G3P acyltransferase</fullName>
    </alternativeName>
    <alternativeName>
        <fullName evidence="10">Acyl-phosphate--glycerol-3-phosphate acyltransferase</fullName>
    </alternativeName>
    <alternativeName>
        <fullName evidence="10">G3P acyltransferase</fullName>
        <shortName evidence="10">GPAT</shortName>
        <ecNumber evidence="10">2.3.1.275</ecNumber>
    </alternativeName>
    <alternativeName>
        <fullName evidence="10">Lysophosphatidic acid synthase</fullName>
        <shortName evidence="10">LPA synthase</shortName>
    </alternativeName>
</protein>
<keyword evidence="8 10" id="KW-0594">Phospholipid biosynthesis</keyword>
<evidence type="ECO:0000256" key="4">
    <source>
        <dbReference type="ARBA" id="ARBA00022692"/>
    </source>
</evidence>
<name>A0A1F5UR05_FRAXR</name>
<feature type="transmembrane region" description="Helical" evidence="10">
    <location>
        <begin position="125"/>
        <end position="145"/>
    </location>
</feature>
<feature type="transmembrane region" description="Helical" evidence="10">
    <location>
        <begin position="61"/>
        <end position="82"/>
    </location>
</feature>
<comment type="subcellular location">
    <subcellularLocation>
        <location evidence="10">Cell membrane</location>
        <topology evidence="10">Multi-pass membrane protein</topology>
    </subcellularLocation>
</comment>
<comment type="function">
    <text evidence="10">Catalyzes the transfer of an acyl group from acyl-phosphate (acyl-PO(4)) to glycerol-3-phosphate (G3P) to form lysophosphatidic acid (LPA). This enzyme utilizes acyl-phosphate as fatty acyl donor, but not acyl-CoA or acyl-ACP.</text>
</comment>
<evidence type="ECO:0000256" key="7">
    <source>
        <dbReference type="ARBA" id="ARBA00023136"/>
    </source>
</evidence>
<keyword evidence="5 10" id="KW-1133">Transmembrane helix</keyword>
<reference evidence="11 12" key="1">
    <citation type="journal article" date="2016" name="Nat. Commun.">
        <title>Thousands of microbial genomes shed light on interconnected biogeochemical processes in an aquifer system.</title>
        <authorList>
            <person name="Anantharaman K."/>
            <person name="Brown C.T."/>
            <person name="Hug L.A."/>
            <person name="Sharon I."/>
            <person name="Castelle C.J."/>
            <person name="Probst A.J."/>
            <person name="Thomas B.C."/>
            <person name="Singh A."/>
            <person name="Wilkins M.J."/>
            <person name="Karaoz U."/>
            <person name="Brodie E.L."/>
            <person name="Williams K.H."/>
            <person name="Hubbard S.S."/>
            <person name="Banfield J.F."/>
        </authorList>
    </citation>
    <scope>NUCLEOTIDE SEQUENCE [LARGE SCALE GENOMIC DNA]</scope>
    <source>
        <strain evidence="12">RBG_16_55_9</strain>
    </source>
</reference>
<comment type="catalytic activity">
    <reaction evidence="10">
        <text>an acyl phosphate + sn-glycerol 3-phosphate = a 1-acyl-sn-glycero-3-phosphate + phosphate</text>
        <dbReference type="Rhea" id="RHEA:34075"/>
        <dbReference type="ChEBI" id="CHEBI:43474"/>
        <dbReference type="ChEBI" id="CHEBI:57597"/>
        <dbReference type="ChEBI" id="CHEBI:57970"/>
        <dbReference type="ChEBI" id="CHEBI:59918"/>
        <dbReference type="EC" id="2.3.1.275"/>
    </reaction>
</comment>
<dbReference type="InterPro" id="IPR003811">
    <property type="entry name" value="G3P_acylTferase_PlsY"/>
</dbReference>
<comment type="subunit">
    <text evidence="10">Probably interacts with PlsX.</text>
</comment>
<evidence type="ECO:0000256" key="3">
    <source>
        <dbReference type="ARBA" id="ARBA00022679"/>
    </source>
</evidence>
<proteinExistence type="inferred from homology"/>
<dbReference type="Pfam" id="PF02660">
    <property type="entry name" value="G3P_acyltransf"/>
    <property type="match status" value="1"/>
</dbReference>
<gene>
    <name evidence="10" type="primary">plsY</name>
    <name evidence="11" type="ORF">A2Z21_04890</name>
</gene>
<dbReference type="EC" id="2.3.1.275" evidence="10"/>
<keyword evidence="9 10" id="KW-1208">Phospholipid metabolism</keyword>
<sequence>MFSYLLGSVPFSYFIAKARGVPLQRVGSGNVGATNVARSVGLPYGLLALALDAAKGALSAYLAMIWSLPIWLSVFSVAGHNWSIFLHFKSGKGVATSLGILLAISWPALLITLALWGLVAWATRYVSIASVAALLASPFCLMLWGTTSPEAIGLMAGLAALSAFQHRENLQRLLRGEEHKLS</sequence>
<dbReference type="Proteomes" id="UP000179157">
    <property type="component" value="Unassembled WGS sequence"/>
</dbReference>
<comment type="caution">
    <text evidence="11">The sequence shown here is derived from an EMBL/GenBank/DDBJ whole genome shotgun (WGS) entry which is preliminary data.</text>
</comment>
<keyword evidence="7 10" id="KW-0472">Membrane</keyword>
<organism evidence="11 12">
    <name type="scientific">Fraserbacteria sp. (strain RBG_16_55_9)</name>
    <dbReference type="NCBI Taxonomy" id="1817864"/>
    <lineage>
        <taxon>Bacteria</taxon>
        <taxon>Candidatus Fraseribacteriota</taxon>
    </lineage>
</organism>
<dbReference type="PANTHER" id="PTHR30309:SF0">
    <property type="entry name" value="GLYCEROL-3-PHOSPHATE ACYLTRANSFERASE-RELATED"/>
    <property type="match status" value="1"/>
</dbReference>
<evidence type="ECO:0000256" key="1">
    <source>
        <dbReference type="ARBA" id="ARBA00022475"/>
    </source>
</evidence>
<comment type="similarity">
    <text evidence="10">Belongs to the PlsY family.</text>
</comment>
<evidence type="ECO:0000256" key="5">
    <source>
        <dbReference type="ARBA" id="ARBA00022989"/>
    </source>
</evidence>
<dbReference type="GO" id="GO:0043772">
    <property type="term" value="F:acyl-phosphate glycerol-3-phosphate acyltransferase activity"/>
    <property type="evidence" value="ECO:0007669"/>
    <property type="project" value="UniProtKB-UniRule"/>
</dbReference>
<keyword evidence="3 10" id="KW-0808">Transferase</keyword>
<dbReference type="UniPathway" id="UPA00085"/>
<evidence type="ECO:0000256" key="9">
    <source>
        <dbReference type="ARBA" id="ARBA00023264"/>
    </source>
</evidence>
<dbReference type="STRING" id="1817864.A2Z21_04890"/>
<accession>A0A1F5UR05</accession>
<evidence type="ECO:0000256" key="8">
    <source>
        <dbReference type="ARBA" id="ARBA00023209"/>
    </source>
</evidence>
<comment type="pathway">
    <text evidence="10">Lipid metabolism; phospholipid metabolism.</text>
</comment>
<dbReference type="AlphaFoldDB" id="A0A1F5UR05"/>
<dbReference type="EMBL" id="MFGX01000112">
    <property type="protein sequence ID" value="OGF53191.1"/>
    <property type="molecule type" value="Genomic_DNA"/>
</dbReference>
<keyword evidence="4 10" id="KW-0812">Transmembrane</keyword>
<dbReference type="NCBIfam" id="TIGR00023">
    <property type="entry name" value="glycerol-3-phosphate 1-O-acyltransferase PlsY"/>
    <property type="match status" value="1"/>
</dbReference>
<keyword evidence="6 10" id="KW-0443">Lipid metabolism</keyword>
<dbReference type="GO" id="GO:0005886">
    <property type="term" value="C:plasma membrane"/>
    <property type="evidence" value="ECO:0007669"/>
    <property type="project" value="UniProtKB-SubCell"/>
</dbReference>
<dbReference type="GO" id="GO:0008654">
    <property type="term" value="P:phospholipid biosynthetic process"/>
    <property type="evidence" value="ECO:0007669"/>
    <property type="project" value="UniProtKB-UniRule"/>
</dbReference>
<dbReference type="PANTHER" id="PTHR30309">
    <property type="entry name" value="INNER MEMBRANE PROTEIN YGIH"/>
    <property type="match status" value="1"/>
</dbReference>
<dbReference type="SMART" id="SM01207">
    <property type="entry name" value="G3P_acyltransf"/>
    <property type="match status" value="1"/>
</dbReference>
<keyword evidence="11" id="KW-0012">Acyltransferase</keyword>
<evidence type="ECO:0000313" key="11">
    <source>
        <dbReference type="EMBL" id="OGF53191.1"/>
    </source>
</evidence>
<keyword evidence="1 10" id="KW-1003">Cell membrane</keyword>
<comment type="caution">
    <text evidence="10">Lacks conserved residue(s) required for the propagation of feature annotation.</text>
</comment>
<evidence type="ECO:0000256" key="6">
    <source>
        <dbReference type="ARBA" id="ARBA00023098"/>
    </source>
</evidence>
<keyword evidence="2 10" id="KW-0444">Lipid biosynthesis</keyword>
<feature type="transmembrane region" description="Helical" evidence="10">
    <location>
        <begin position="94"/>
        <end position="118"/>
    </location>
</feature>
<dbReference type="HAMAP" id="MF_01043">
    <property type="entry name" value="PlsY"/>
    <property type="match status" value="1"/>
</dbReference>